<keyword evidence="12" id="KW-0479">Metal-binding</keyword>
<gene>
    <name evidence="16" type="primary">feoB</name>
    <name evidence="16" type="ORF">H9704_00350</name>
</gene>
<protein>
    <recommendedName>
        <fullName evidence="10 13">Ferrous iron transport protein B</fullName>
    </recommendedName>
</protein>
<evidence type="ECO:0000256" key="10">
    <source>
        <dbReference type="NCBIfam" id="TIGR00437"/>
    </source>
</evidence>
<reference evidence="16" key="1">
    <citation type="journal article" date="2021" name="PeerJ">
        <title>Extensive microbial diversity within the chicken gut microbiome revealed by metagenomics and culture.</title>
        <authorList>
            <person name="Gilroy R."/>
            <person name="Ravi A."/>
            <person name="Getino M."/>
            <person name="Pursley I."/>
            <person name="Horton D.L."/>
            <person name="Alikhan N.F."/>
            <person name="Baker D."/>
            <person name="Gharbi K."/>
            <person name="Hall N."/>
            <person name="Watson M."/>
            <person name="Adriaenssens E.M."/>
            <person name="Foster-Nyarko E."/>
            <person name="Jarju S."/>
            <person name="Secka A."/>
            <person name="Antonio M."/>
            <person name="Oren A."/>
            <person name="Chaudhuri R.R."/>
            <person name="La Ragione R."/>
            <person name="Hildebrand F."/>
            <person name="Pallen M.J."/>
        </authorList>
    </citation>
    <scope>NUCLEOTIDE SEQUENCE</scope>
    <source>
        <strain evidence="16">CHK180-15479</strain>
    </source>
</reference>
<feature type="transmembrane region" description="Helical" evidence="13">
    <location>
        <begin position="642"/>
        <end position="666"/>
    </location>
</feature>
<keyword evidence="3 13" id="KW-0813">Transport</keyword>
<dbReference type="InterPro" id="IPR011640">
    <property type="entry name" value="Fe2_transport_prot_B_C"/>
</dbReference>
<proteinExistence type="inferred from homology"/>
<evidence type="ECO:0000256" key="4">
    <source>
        <dbReference type="ARBA" id="ARBA00022475"/>
    </source>
</evidence>
<evidence type="ECO:0000256" key="14">
    <source>
        <dbReference type="SAM" id="MobiDB-lite"/>
    </source>
</evidence>
<dbReference type="Pfam" id="PF17910">
    <property type="entry name" value="FeoB_Cyto"/>
    <property type="match status" value="1"/>
</dbReference>
<feature type="binding site" evidence="12">
    <location>
        <position position="48"/>
    </location>
    <ligand>
        <name>Mg(2+)</name>
        <dbReference type="ChEBI" id="CHEBI:18420"/>
        <label>2</label>
    </ligand>
</feature>
<feature type="binding site" evidence="12">
    <location>
        <position position="45"/>
    </location>
    <ligand>
        <name>Mg(2+)</name>
        <dbReference type="ChEBI" id="CHEBI:18420"/>
        <label>2</label>
    </ligand>
</feature>
<feature type="transmembrane region" description="Helical" evidence="13">
    <location>
        <begin position="725"/>
        <end position="743"/>
    </location>
</feature>
<dbReference type="GO" id="GO:0046872">
    <property type="term" value="F:metal ion binding"/>
    <property type="evidence" value="ECO:0007669"/>
    <property type="project" value="UniProtKB-KW"/>
</dbReference>
<keyword evidence="5 13" id="KW-0812">Transmembrane</keyword>
<feature type="binding site" evidence="11">
    <location>
        <begin position="79"/>
        <end position="82"/>
    </location>
    <ligand>
        <name>GTP</name>
        <dbReference type="ChEBI" id="CHEBI:37565"/>
        <label>1</label>
    </ligand>
</feature>
<feature type="transmembrane region" description="Helical" evidence="13">
    <location>
        <begin position="591"/>
        <end position="613"/>
    </location>
</feature>
<sequence length="750" mass="81258">MGLTNTSTGLHALNTELTVRRKTSSDKVAAIAGNPNVGKSTLFNSLTGARQHTGNWPGKTVASAQGWCKSPSHTYVLVDIPGTYSLMAHSAEEEAARNFLCFGGADAVAVVCDATCLERNLNLVLQILEIKKNVLVCVNLLDEAQRKGISIDTEKLSRLLGVPVLGMVAQDRRSRGCFLRELDRLMENPPFSPLQPSYCPAVEEAVSMVLPLADARIKQSDSPCCFSPRWLALRLLEGDPSFLRELTARLPPAEPDVSSADSERRAAAPADTISPAAAPAAGETLLLGDPRLTEEVMKARNMLRDLGIDRETFTSRLVEGLVRTAETIAGETVTFGRSDYSQKDRRLDKIFTSRLTGYPVMAGLLALIFWLTLTGANYPSALLSHLLFGIQELLGRAFQAAGAPWWLQGLIVDGMYRTLAWVVSVMLPPMAIFFPLFTLLEDSGFLPRIAYNLDKPFMRCQACGKQALTMAMGFGCNAAGVAGCRIIDSPRERLIAMLTNSFVPCNGRFPTLTALITMFFAGTAGSLLSSLGSALFLTLFVLLGIGASFVSSWLLSRTVLKGIPSSFTLELPPYRRPQAGRVLLRSILDRTVFVLGRAASIAAPAGLIIWLMANVRLDGASLLAHCCAFLNPLGQALGMDGVILTAFLLGLPANEIVIPLILMAYLSQGTMAEAQNLVQLRQLLTANGWTWVTALCTMIFSLMHWPCSTTLLTIKKESGSWKWTALAFLLPTVWGMALCFLLASGAKMFL</sequence>
<keyword evidence="4" id="KW-1003">Cell membrane</keyword>
<dbReference type="AlphaFoldDB" id="A0A9D2SFT5"/>
<dbReference type="PANTHER" id="PTHR43185">
    <property type="entry name" value="FERROUS IRON TRANSPORT PROTEIN B"/>
    <property type="match status" value="1"/>
</dbReference>
<keyword evidence="12" id="KW-0460">Magnesium</keyword>
<feature type="transmembrane region" description="Helical" evidence="13">
    <location>
        <begin position="355"/>
        <end position="373"/>
    </location>
</feature>
<evidence type="ECO:0000313" key="17">
    <source>
        <dbReference type="Proteomes" id="UP000823910"/>
    </source>
</evidence>
<feature type="transmembrane region" description="Helical" evidence="13">
    <location>
        <begin position="419"/>
        <end position="440"/>
    </location>
</feature>
<dbReference type="CDD" id="cd01879">
    <property type="entry name" value="FeoB"/>
    <property type="match status" value="1"/>
</dbReference>
<keyword evidence="13" id="KW-0408">Iron</keyword>
<evidence type="ECO:0000256" key="3">
    <source>
        <dbReference type="ARBA" id="ARBA00022448"/>
    </source>
</evidence>
<dbReference type="InterPro" id="IPR041069">
    <property type="entry name" value="FeoB_Cyto"/>
</dbReference>
<feature type="binding site" evidence="11">
    <location>
        <begin position="33"/>
        <end position="40"/>
    </location>
    <ligand>
        <name>GTP</name>
        <dbReference type="ChEBI" id="CHEBI:37565"/>
        <label>1</label>
    </ligand>
</feature>
<dbReference type="GO" id="GO:0015093">
    <property type="term" value="F:ferrous iron transmembrane transporter activity"/>
    <property type="evidence" value="ECO:0007669"/>
    <property type="project" value="UniProtKB-UniRule"/>
</dbReference>
<keyword evidence="8 11" id="KW-0342">GTP-binding</keyword>
<dbReference type="PROSITE" id="PS51711">
    <property type="entry name" value="G_FEOB"/>
    <property type="match status" value="1"/>
</dbReference>
<evidence type="ECO:0000256" key="11">
    <source>
        <dbReference type="PIRSR" id="PIRSR603373-1"/>
    </source>
</evidence>
<organism evidence="16 17">
    <name type="scientific">Candidatus Enterocloster excrementipullorum</name>
    <dbReference type="NCBI Taxonomy" id="2838559"/>
    <lineage>
        <taxon>Bacteria</taxon>
        <taxon>Bacillati</taxon>
        <taxon>Bacillota</taxon>
        <taxon>Clostridia</taxon>
        <taxon>Lachnospirales</taxon>
        <taxon>Lachnospiraceae</taxon>
        <taxon>Enterocloster</taxon>
    </lineage>
</organism>
<name>A0A9D2SFT5_9FIRM</name>
<keyword evidence="7 13" id="KW-1133">Transmembrane helix</keyword>
<evidence type="ECO:0000256" key="13">
    <source>
        <dbReference type="RuleBase" id="RU362098"/>
    </source>
</evidence>
<dbReference type="Gene3D" id="1.10.287.1770">
    <property type="match status" value="1"/>
</dbReference>
<dbReference type="NCBIfam" id="TIGR00437">
    <property type="entry name" value="feoB"/>
    <property type="match status" value="1"/>
</dbReference>
<feature type="domain" description="FeoB-type G" evidence="15">
    <location>
        <begin position="26"/>
        <end position="188"/>
    </location>
</feature>
<evidence type="ECO:0000256" key="5">
    <source>
        <dbReference type="ARBA" id="ARBA00022692"/>
    </source>
</evidence>
<evidence type="ECO:0000256" key="7">
    <source>
        <dbReference type="ARBA" id="ARBA00022989"/>
    </source>
</evidence>
<dbReference type="InterPro" id="IPR030389">
    <property type="entry name" value="G_FEOB_dom"/>
</dbReference>
<dbReference type="Pfam" id="PF07670">
    <property type="entry name" value="Gate"/>
    <property type="match status" value="2"/>
</dbReference>
<reference evidence="16" key="2">
    <citation type="submission" date="2021-04" db="EMBL/GenBank/DDBJ databases">
        <authorList>
            <person name="Gilroy R."/>
        </authorList>
    </citation>
    <scope>NUCLEOTIDE SEQUENCE</scope>
    <source>
        <strain evidence="16">CHK180-15479</strain>
    </source>
</reference>
<dbReference type="Pfam" id="PF07664">
    <property type="entry name" value="FeoB_C"/>
    <property type="match status" value="1"/>
</dbReference>
<dbReference type="Proteomes" id="UP000823910">
    <property type="component" value="Unassembled WGS sequence"/>
</dbReference>
<comment type="function">
    <text evidence="1 13">Probable transporter of a GTP-driven Fe(2+) uptake system.</text>
</comment>
<comment type="similarity">
    <text evidence="13">Belongs to the TRAFAC class TrmE-Era-EngA-EngB-Septin-like GTPase superfamily. FeoB GTPase (TC 9.A.8) family.</text>
</comment>
<evidence type="ECO:0000256" key="1">
    <source>
        <dbReference type="ARBA" id="ARBA00003926"/>
    </source>
</evidence>
<evidence type="ECO:0000256" key="8">
    <source>
        <dbReference type="ARBA" id="ARBA00023134"/>
    </source>
</evidence>
<dbReference type="Gene3D" id="3.40.50.300">
    <property type="entry name" value="P-loop containing nucleotide triphosphate hydrolases"/>
    <property type="match status" value="1"/>
</dbReference>
<dbReference type="Pfam" id="PF02421">
    <property type="entry name" value="FeoB_N"/>
    <property type="match status" value="1"/>
</dbReference>
<dbReference type="PANTHER" id="PTHR43185:SF2">
    <property type="entry name" value="FERROUS IRON TRANSPORT PROTEIN B"/>
    <property type="match status" value="1"/>
</dbReference>
<feature type="transmembrane region" description="Helical" evidence="13">
    <location>
        <begin position="534"/>
        <end position="555"/>
    </location>
</feature>
<feature type="transmembrane region" description="Helical" evidence="13">
    <location>
        <begin position="509"/>
        <end position="528"/>
    </location>
</feature>
<feature type="region of interest" description="Disordered" evidence="14">
    <location>
        <begin position="252"/>
        <end position="271"/>
    </location>
</feature>
<evidence type="ECO:0000259" key="15">
    <source>
        <dbReference type="PROSITE" id="PS51711"/>
    </source>
</evidence>
<keyword evidence="9 13" id="KW-0472">Membrane</keyword>
<evidence type="ECO:0000313" key="16">
    <source>
        <dbReference type="EMBL" id="HJC04610.1"/>
    </source>
</evidence>
<dbReference type="GO" id="GO:0005525">
    <property type="term" value="F:GTP binding"/>
    <property type="evidence" value="ECO:0007669"/>
    <property type="project" value="UniProtKB-KW"/>
</dbReference>
<feature type="binding site" evidence="12">
    <location>
        <position position="44"/>
    </location>
    <ligand>
        <name>Mg(2+)</name>
        <dbReference type="ChEBI" id="CHEBI:18420"/>
        <label>2</label>
    </ligand>
</feature>
<dbReference type="EMBL" id="DWWT01000002">
    <property type="protein sequence ID" value="HJC04610.1"/>
    <property type="molecule type" value="Genomic_DNA"/>
</dbReference>
<feature type="binding site" evidence="12">
    <location>
        <position position="47"/>
    </location>
    <ligand>
        <name>Mg(2+)</name>
        <dbReference type="ChEBI" id="CHEBI:18420"/>
        <label>2</label>
    </ligand>
</feature>
<evidence type="ECO:0000256" key="2">
    <source>
        <dbReference type="ARBA" id="ARBA00004651"/>
    </source>
</evidence>
<dbReference type="GO" id="GO:0005886">
    <property type="term" value="C:plasma membrane"/>
    <property type="evidence" value="ECO:0007669"/>
    <property type="project" value="UniProtKB-SubCell"/>
</dbReference>
<comment type="subcellular location">
    <subcellularLocation>
        <location evidence="2 13">Cell membrane</location>
        <topology evidence="2 13">Multi-pass membrane protein</topology>
    </subcellularLocation>
</comment>
<dbReference type="InterPro" id="IPR027417">
    <property type="entry name" value="P-loop_NTPase"/>
</dbReference>
<feature type="transmembrane region" description="Helical" evidence="13">
    <location>
        <begin position="686"/>
        <end position="705"/>
    </location>
</feature>
<evidence type="ECO:0000256" key="12">
    <source>
        <dbReference type="PIRSR" id="PIRSR603373-2"/>
    </source>
</evidence>
<keyword evidence="13" id="KW-0410">Iron transport</keyword>
<dbReference type="InterPro" id="IPR003373">
    <property type="entry name" value="Fe2_transport_prot-B"/>
</dbReference>
<dbReference type="InterPro" id="IPR050860">
    <property type="entry name" value="FeoB_GTPase"/>
</dbReference>
<dbReference type="SUPFAM" id="SSF52540">
    <property type="entry name" value="P-loop containing nucleoside triphosphate hydrolases"/>
    <property type="match status" value="1"/>
</dbReference>
<accession>A0A9D2SFT5</accession>
<keyword evidence="6 11" id="KW-0547">Nucleotide-binding</keyword>
<keyword evidence="13" id="KW-0406">Ion transport</keyword>
<dbReference type="InterPro" id="IPR011642">
    <property type="entry name" value="Gate_dom"/>
</dbReference>
<evidence type="ECO:0000256" key="6">
    <source>
        <dbReference type="ARBA" id="ARBA00022741"/>
    </source>
</evidence>
<evidence type="ECO:0000256" key="9">
    <source>
        <dbReference type="ARBA" id="ARBA00023136"/>
    </source>
</evidence>
<feature type="binding site" evidence="11">
    <location>
        <begin position="139"/>
        <end position="142"/>
    </location>
    <ligand>
        <name>GTP</name>
        <dbReference type="ChEBI" id="CHEBI:37565"/>
        <label>1</label>
    </ligand>
</feature>
<comment type="caution">
    <text evidence="16">The sequence shown here is derived from an EMBL/GenBank/DDBJ whole genome shotgun (WGS) entry which is preliminary data.</text>
</comment>